<protein>
    <submittedName>
        <fullName evidence="1">Fe-S cluster assembly iron-binding protein IscA</fullName>
    </submittedName>
</protein>
<dbReference type="SUPFAM" id="SSF89360">
    <property type="entry name" value="HesB-like domain"/>
    <property type="match status" value="1"/>
</dbReference>
<dbReference type="RefSeq" id="WP_129173955.1">
    <property type="nucleotide sequence ID" value="NZ_JACCBI010000001.1"/>
</dbReference>
<dbReference type="OrthoDB" id="4868950at2"/>
<keyword evidence="3" id="KW-1185">Reference proteome</keyword>
<reference evidence="1 4" key="2">
    <citation type="submission" date="2020-07" db="EMBL/GenBank/DDBJ databases">
        <title>Sequencing the genomes of 1000 actinobacteria strains.</title>
        <authorList>
            <person name="Klenk H.-P."/>
        </authorList>
    </citation>
    <scope>NUCLEOTIDE SEQUENCE [LARGE SCALE GENOMIC DNA]</scope>
    <source>
        <strain evidence="1 4">DSM 23870</strain>
    </source>
</reference>
<proteinExistence type="predicted"/>
<gene>
    <name evidence="1" type="ORF">BJ972_001640</name>
    <name evidence="2" type="ORF">ESP50_08255</name>
</gene>
<evidence type="ECO:0000313" key="3">
    <source>
        <dbReference type="Proteomes" id="UP000292686"/>
    </source>
</evidence>
<comment type="caution">
    <text evidence="2">The sequence shown here is derived from an EMBL/GenBank/DDBJ whole genome shotgun (WGS) entry which is preliminary data.</text>
</comment>
<organism evidence="2 3">
    <name type="scientific">Agromyces atrinae</name>
    <dbReference type="NCBI Taxonomy" id="592376"/>
    <lineage>
        <taxon>Bacteria</taxon>
        <taxon>Bacillati</taxon>
        <taxon>Actinomycetota</taxon>
        <taxon>Actinomycetes</taxon>
        <taxon>Micrococcales</taxon>
        <taxon>Microbacteriaceae</taxon>
        <taxon>Agromyces</taxon>
    </lineage>
</organism>
<evidence type="ECO:0000313" key="4">
    <source>
        <dbReference type="Proteomes" id="UP000581087"/>
    </source>
</evidence>
<dbReference type="Proteomes" id="UP000292686">
    <property type="component" value="Unassembled WGS sequence"/>
</dbReference>
<dbReference type="EMBL" id="SDPM01000003">
    <property type="protein sequence ID" value="RXZ87035.1"/>
    <property type="molecule type" value="Genomic_DNA"/>
</dbReference>
<sequence length="94" mass="9560">MLTLTETASTVVKTIIANESEAGNGGLRINADAVGGTQFTVAVTPAPETTDAVVEHDGARVFVGENAVTALDDKILDAQVGDDGSVRFAITEAA</sequence>
<evidence type="ECO:0000313" key="2">
    <source>
        <dbReference type="EMBL" id="RXZ87035.1"/>
    </source>
</evidence>
<dbReference type="Proteomes" id="UP000581087">
    <property type="component" value="Unassembled WGS sequence"/>
</dbReference>
<evidence type="ECO:0000313" key="1">
    <source>
        <dbReference type="EMBL" id="NYD67121.1"/>
    </source>
</evidence>
<dbReference type="EMBL" id="JACCBI010000001">
    <property type="protein sequence ID" value="NYD67121.1"/>
    <property type="molecule type" value="Genomic_DNA"/>
</dbReference>
<dbReference type="Gene3D" id="2.60.300.12">
    <property type="entry name" value="HesB-like domain"/>
    <property type="match status" value="1"/>
</dbReference>
<dbReference type="InterPro" id="IPR035903">
    <property type="entry name" value="HesB-like_dom_sf"/>
</dbReference>
<reference evidence="2 3" key="1">
    <citation type="submission" date="2019-01" db="EMBL/GenBank/DDBJ databases">
        <title>Agromyces.</title>
        <authorList>
            <person name="Li J."/>
        </authorList>
    </citation>
    <scope>NUCLEOTIDE SEQUENCE [LARGE SCALE GENOMIC DNA]</scope>
    <source>
        <strain evidence="2 3">DSM 23870</strain>
    </source>
</reference>
<name>A0A4Q2M4M8_9MICO</name>
<accession>A0A4Q2M4M8</accession>
<dbReference type="AlphaFoldDB" id="A0A4Q2M4M8"/>